<reference evidence="1" key="1">
    <citation type="journal article" date="2013" name="Genetics">
        <title>The draft genome and transcriptome of Panagrellus redivivus are shaped by the harsh demands of a free-living lifestyle.</title>
        <authorList>
            <person name="Srinivasan J."/>
            <person name="Dillman A.R."/>
            <person name="Macchietto M.G."/>
            <person name="Heikkinen L."/>
            <person name="Lakso M."/>
            <person name="Fracchia K.M."/>
            <person name="Antoshechkin I."/>
            <person name="Mortazavi A."/>
            <person name="Wong G."/>
            <person name="Sternberg P.W."/>
        </authorList>
    </citation>
    <scope>NUCLEOTIDE SEQUENCE [LARGE SCALE GENOMIC DNA]</scope>
    <source>
        <strain evidence="1">MT8872</strain>
    </source>
</reference>
<organism evidence="1 2">
    <name type="scientific">Panagrellus redivivus</name>
    <name type="common">Microworm</name>
    <dbReference type="NCBI Taxonomy" id="6233"/>
    <lineage>
        <taxon>Eukaryota</taxon>
        <taxon>Metazoa</taxon>
        <taxon>Ecdysozoa</taxon>
        <taxon>Nematoda</taxon>
        <taxon>Chromadorea</taxon>
        <taxon>Rhabditida</taxon>
        <taxon>Tylenchina</taxon>
        <taxon>Panagrolaimomorpha</taxon>
        <taxon>Panagrolaimoidea</taxon>
        <taxon>Panagrolaimidae</taxon>
        <taxon>Panagrellus</taxon>
    </lineage>
</organism>
<sequence>MPFRAIRWPTCATTAICCAIPFPLNPKHPCLISVLIAGDTVHENRENATSSCLPIDSLGCHESACQHLDSIQKQHHHFLPKRSTMNNSREYRHQLTWVRTSVSSGAEPSKLAFTGAGDRRQGAAGQRGSSPAIGTCHDMFILSSFHWGQEGHDLVEMDASLTLFFGISVDESGFECDLATFKLTRHS</sequence>
<dbReference type="WBParaSite" id="Pan_g4678.t1">
    <property type="protein sequence ID" value="Pan_g4678.t1"/>
    <property type="gene ID" value="Pan_g4678"/>
</dbReference>
<dbReference type="Proteomes" id="UP000492821">
    <property type="component" value="Unassembled WGS sequence"/>
</dbReference>
<evidence type="ECO:0000313" key="1">
    <source>
        <dbReference type="Proteomes" id="UP000492821"/>
    </source>
</evidence>
<reference evidence="2" key="2">
    <citation type="submission" date="2020-10" db="UniProtKB">
        <authorList>
            <consortium name="WormBaseParasite"/>
        </authorList>
    </citation>
    <scope>IDENTIFICATION</scope>
</reference>
<proteinExistence type="predicted"/>
<protein>
    <submittedName>
        <fullName evidence="2">Secreted protein</fullName>
    </submittedName>
</protein>
<name>A0A7E4VZN1_PANRE</name>
<accession>A0A7E4VZN1</accession>
<evidence type="ECO:0000313" key="2">
    <source>
        <dbReference type="WBParaSite" id="Pan_g4678.t1"/>
    </source>
</evidence>
<dbReference type="AlphaFoldDB" id="A0A7E4VZN1"/>
<keyword evidence="1" id="KW-1185">Reference proteome</keyword>